<evidence type="ECO:0000313" key="2">
    <source>
        <dbReference type="EMBL" id="OJT02094.1"/>
    </source>
</evidence>
<evidence type="ECO:0000313" key="3">
    <source>
        <dbReference type="Proteomes" id="UP000184267"/>
    </source>
</evidence>
<feature type="region of interest" description="Disordered" evidence="1">
    <location>
        <begin position="571"/>
        <end position="593"/>
    </location>
</feature>
<keyword evidence="3" id="KW-1185">Reference proteome</keyword>
<name>A0A1M2V3C3_TRAPU</name>
<comment type="caution">
    <text evidence="2">The sequence shown here is derived from an EMBL/GenBank/DDBJ whole genome shotgun (WGS) entry which is preliminary data.</text>
</comment>
<gene>
    <name evidence="2" type="ORF">TRAPUB_7451</name>
</gene>
<dbReference type="OMA" id="HHALAWG"/>
<dbReference type="STRING" id="154538.A0A1M2V3C3"/>
<dbReference type="OrthoDB" id="5595695at2759"/>
<evidence type="ECO:0008006" key="4">
    <source>
        <dbReference type="Google" id="ProtNLM"/>
    </source>
</evidence>
<dbReference type="Proteomes" id="UP000184267">
    <property type="component" value="Unassembled WGS sequence"/>
</dbReference>
<proteinExistence type="predicted"/>
<accession>A0A1M2V3C3</accession>
<protein>
    <recommendedName>
        <fullName evidence="4">F-box domain-containing protein</fullName>
    </recommendedName>
</protein>
<organism evidence="2 3">
    <name type="scientific">Trametes pubescens</name>
    <name type="common">White-rot fungus</name>
    <dbReference type="NCBI Taxonomy" id="154538"/>
    <lineage>
        <taxon>Eukaryota</taxon>
        <taxon>Fungi</taxon>
        <taxon>Dikarya</taxon>
        <taxon>Basidiomycota</taxon>
        <taxon>Agaricomycotina</taxon>
        <taxon>Agaricomycetes</taxon>
        <taxon>Polyporales</taxon>
        <taxon>Polyporaceae</taxon>
        <taxon>Trametes</taxon>
    </lineage>
</organism>
<dbReference type="AlphaFoldDB" id="A0A1M2V3C3"/>
<evidence type="ECO:0000256" key="1">
    <source>
        <dbReference type="SAM" id="MobiDB-lite"/>
    </source>
</evidence>
<reference evidence="2 3" key="1">
    <citation type="submission" date="2016-10" db="EMBL/GenBank/DDBJ databases">
        <title>Genome sequence of the basidiomycete white-rot fungus Trametes pubescens.</title>
        <authorList>
            <person name="Makela M.R."/>
            <person name="Granchi Z."/>
            <person name="Peng M."/>
            <person name="De Vries R.P."/>
            <person name="Grigoriev I."/>
            <person name="Riley R."/>
            <person name="Hilden K."/>
        </authorList>
    </citation>
    <scope>NUCLEOTIDE SEQUENCE [LARGE SCALE GENOMIC DNA]</scope>
    <source>
        <strain evidence="2 3">FBCC735</strain>
    </source>
</reference>
<feature type="compositionally biased region" description="Low complexity" evidence="1">
    <location>
        <begin position="573"/>
        <end position="589"/>
    </location>
</feature>
<sequence length="697" mass="78314">MFVPRVSLCALPPDVLEEITFHVALADTLGPPVHLISLLCTCKHINAVLRKENNVYLYARIYAAKFDSRAASRRMGAKAGQSSALAAQLPKYCTALRNIRRGDIDSPSLVSDFLRAFAMCLENDGKNAAQLEWAHLFEYAEQFILERLWEESESNVSSGWPVEDVTNSLALWLYWYSSSHGASISKLLKSSYPHVRTVERFASKTAEEREQLMALVRPYALYNFRYPPFLAPDNHAHLPLPGSPEAYRDHSTITPHGYYPLYREPTLCKHTFRHYGRTLTLAEPPIGLIAKLLYIALQEHKTIDVEQPIPDDRDEATLLGVRGPTRADYLEFARTTAARYPVHGDFDLPTRNASVSGMHDNDWARWRGCFNPWGAPPRDRSAMYTFGSLTGNWAGRSLDPHGHEYAHATNAREFDAQLAQPDWPDVPEHPLFFTLREHRARARPSGRAHALPHWEVHPYRDPLDEGIMNAYFPRGWPEGYSAVELNGTLRIALRGRARQWVYDTYVAEAEKAKGVAQARARARMGWAQESGDVELADADGDEDEERVGRARREVQAVLGENMDVDELIETVVSDSDGPSSRSSSRSSSAPDRDDHLDIIITGETQTHHALAWGNYCIYGRVRSWDGLIVLVRAPAPDPDHLSPFPDRLEPYVFRGYLLGGANLVGAWRHVTDSIHTIPVEGPFVVSKVVAQKAQAQA</sequence>
<dbReference type="EMBL" id="MNAD01001703">
    <property type="protein sequence ID" value="OJT02094.1"/>
    <property type="molecule type" value="Genomic_DNA"/>
</dbReference>